<dbReference type="InterPro" id="IPR014284">
    <property type="entry name" value="RNA_pol_sigma-70_dom"/>
</dbReference>
<protein>
    <recommendedName>
        <fullName evidence="6">RNA polymerase sigma factor</fullName>
    </recommendedName>
</protein>
<dbReference type="InterPro" id="IPR000838">
    <property type="entry name" value="RNA_pol_sigma70_ECF_CS"/>
</dbReference>
<keyword evidence="5 6" id="KW-0804">Transcription</keyword>
<dbReference type="RefSeq" id="WP_229787407.1">
    <property type="nucleotide sequence ID" value="NZ_BMRB01000005.1"/>
</dbReference>
<evidence type="ECO:0000259" key="7">
    <source>
        <dbReference type="Pfam" id="PF04542"/>
    </source>
</evidence>
<dbReference type="GO" id="GO:0003677">
    <property type="term" value="F:DNA binding"/>
    <property type="evidence" value="ECO:0007669"/>
    <property type="project" value="UniProtKB-KW"/>
</dbReference>
<dbReference type="PANTHER" id="PTHR43133">
    <property type="entry name" value="RNA POLYMERASE ECF-TYPE SIGMA FACTO"/>
    <property type="match status" value="1"/>
</dbReference>
<dbReference type="InterPro" id="IPR013325">
    <property type="entry name" value="RNA_pol_sigma_r2"/>
</dbReference>
<dbReference type="InterPro" id="IPR039425">
    <property type="entry name" value="RNA_pol_sigma-70-like"/>
</dbReference>
<dbReference type="SUPFAM" id="SSF88659">
    <property type="entry name" value="Sigma3 and sigma4 domains of RNA polymerase sigma factors"/>
    <property type="match status" value="1"/>
</dbReference>
<evidence type="ECO:0000256" key="3">
    <source>
        <dbReference type="ARBA" id="ARBA00023082"/>
    </source>
</evidence>
<evidence type="ECO:0000256" key="4">
    <source>
        <dbReference type="ARBA" id="ARBA00023125"/>
    </source>
</evidence>
<comment type="similarity">
    <text evidence="1 6">Belongs to the sigma-70 factor family. ECF subfamily.</text>
</comment>
<dbReference type="Gene3D" id="1.10.1740.10">
    <property type="match status" value="1"/>
</dbReference>
<evidence type="ECO:0000313" key="9">
    <source>
        <dbReference type="EMBL" id="GGS49579.1"/>
    </source>
</evidence>
<reference evidence="9" key="2">
    <citation type="submission" date="2020-09" db="EMBL/GenBank/DDBJ databases">
        <authorList>
            <person name="Sun Q."/>
            <person name="Ohkuma M."/>
        </authorList>
    </citation>
    <scope>NUCLEOTIDE SEQUENCE</scope>
    <source>
        <strain evidence="9">JCM 3276</strain>
    </source>
</reference>
<gene>
    <name evidence="9" type="ORF">GCM10010171_50880</name>
</gene>
<keyword evidence="3 6" id="KW-0731">Sigma factor</keyword>
<dbReference type="InterPro" id="IPR007627">
    <property type="entry name" value="RNA_pol_sigma70_r2"/>
</dbReference>
<evidence type="ECO:0000256" key="5">
    <source>
        <dbReference type="ARBA" id="ARBA00023163"/>
    </source>
</evidence>
<evidence type="ECO:0000259" key="8">
    <source>
        <dbReference type="Pfam" id="PF08281"/>
    </source>
</evidence>
<name>A0A918GNU3_9PSEU</name>
<dbReference type="InterPro" id="IPR013249">
    <property type="entry name" value="RNA_pol_sigma70_r4_t2"/>
</dbReference>
<evidence type="ECO:0000256" key="2">
    <source>
        <dbReference type="ARBA" id="ARBA00023015"/>
    </source>
</evidence>
<evidence type="ECO:0000313" key="10">
    <source>
        <dbReference type="Proteomes" id="UP000660680"/>
    </source>
</evidence>
<dbReference type="Gene3D" id="1.10.10.10">
    <property type="entry name" value="Winged helix-like DNA-binding domain superfamily/Winged helix DNA-binding domain"/>
    <property type="match status" value="1"/>
</dbReference>
<dbReference type="Pfam" id="PF04542">
    <property type="entry name" value="Sigma70_r2"/>
    <property type="match status" value="1"/>
</dbReference>
<keyword evidence="2 6" id="KW-0805">Transcription regulation</keyword>
<dbReference type="GO" id="GO:0016987">
    <property type="term" value="F:sigma factor activity"/>
    <property type="evidence" value="ECO:0007669"/>
    <property type="project" value="UniProtKB-KW"/>
</dbReference>
<dbReference type="Pfam" id="PF08281">
    <property type="entry name" value="Sigma70_r4_2"/>
    <property type="match status" value="1"/>
</dbReference>
<dbReference type="Proteomes" id="UP000660680">
    <property type="component" value="Unassembled WGS sequence"/>
</dbReference>
<dbReference type="InterPro" id="IPR036388">
    <property type="entry name" value="WH-like_DNA-bd_sf"/>
</dbReference>
<reference evidence="9" key="1">
    <citation type="journal article" date="2014" name="Int. J. Syst. Evol. Microbiol.">
        <title>Complete genome sequence of Corynebacterium casei LMG S-19264T (=DSM 44701T), isolated from a smear-ripened cheese.</title>
        <authorList>
            <consortium name="US DOE Joint Genome Institute (JGI-PGF)"/>
            <person name="Walter F."/>
            <person name="Albersmeier A."/>
            <person name="Kalinowski J."/>
            <person name="Ruckert C."/>
        </authorList>
    </citation>
    <scope>NUCLEOTIDE SEQUENCE</scope>
    <source>
        <strain evidence="9">JCM 3276</strain>
    </source>
</reference>
<dbReference type="GO" id="GO:0006352">
    <property type="term" value="P:DNA-templated transcription initiation"/>
    <property type="evidence" value="ECO:0007669"/>
    <property type="project" value="InterPro"/>
</dbReference>
<dbReference type="NCBIfam" id="TIGR02937">
    <property type="entry name" value="sigma70-ECF"/>
    <property type="match status" value="1"/>
</dbReference>
<dbReference type="GO" id="GO:0006950">
    <property type="term" value="P:response to stress"/>
    <property type="evidence" value="ECO:0007669"/>
    <property type="project" value="UniProtKB-ARBA"/>
</dbReference>
<organism evidence="9 10">
    <name type="scientific">Actinokineospora fastidiosa</name>
    <dbReference type="NCBI Taxonomy" id="1816"/>
    <lineage>
        <taxon>Bacteria</taxon>
        <taxon>Bacillati</taxon>
        <taxon>Actinomycetota</taxon>
        <taxon>Actinomycetes</taxon>
        <taxon>Pseudonocardiales</taxon>
        <taxon>Pseudonocardiaceae</taxon>
        <taxon>Actinokineospora</taxon>
    </lineage>
</organism>
<sequence>MGGAESRDADITCWALAARHGDSVARDRFVRATQQDVWRFVAHLVEASAADDLTQETYLRALRALPRFSGQSSARTWLLSIARRVAVDHYRATRTRPRTADLDDWQAAADRTQPLGLPGFDDGVALDDLLATLIAERRTAFVLTQAMGLTYEEAAEICRCPVGTIRSRVARAREHLMALLRDAEDIPGGR</sequence>
<dbReference type="InterPro" id="IPR013324">
    <property type="entry name" value="RNA_pol_sigma_r3/r4-like"/>
</dbReference>
<feature type="domain" description="RNA polymerase sigma-70 region 2" evidence="7">
    <location>
        <begin position="30"/>
        <end position="94"/>
    </location>
</feature>
<feature type="domain" description="RNA polymerase sigma factor 70 region 4 type 2" evidence="8">
    <location>
        <begin position="125"/>
        <end position="176"/>
    </location>
</feature>
<evidence type="ECO:0000256" key="6">
    <source>
        <dbReference type="RuleBase" id="RU000716"/>
    </source>
</evidence>
<dbReference type="PROSITE" id="PS01063">
    <property type="entry name" value="SIGMA70_ECF"/>
    <property type="match status" value="1"/>
</dbReference>
<dbReference type="CDD" id="cd06171">
    <property type="entry name" value="Sigma70_r4"/>
    <property type="match status" value="1"/>
</dbReference>
<accession>A0A918GNU3</accession>
<dbReference type="PANTHER" id="PTHR43133:SF61">
    <property type="entry name" value="ECF RNA POLYMERASE SIGMA FACTOR SIGC"/>
    <property type="match status" value="1"/>
</dbReference>
<proteinExistence type="inferred from homology"/>
<keyword evidence="4 6" id="KW-0238">DNA-binding</keyword>
<evidence type="ECO:0000256" key="1">
    <source>
        <dbReference type="ARBA" id="ARBA00010641"/>
    </source>
</evidence>
<dbReference type="AlphaFoldDB" id="A0A918GNU3"/>
<dbReference type="SUPFAM" id="SSF88946">
    <property type="entry name" value="Sigma2 domain of RNA polymerase sigma factors"/>
    <property type="match status" value="1"/>
</dbReference>
<comment type="caution">
    <text evidence="9">The sequence shown here is derived from an EMBL/GenBank/DDBJ whole genome shotgun (WGS) entry which is preliminary data.</text>
</comment>
<dbReference type="EMBL" id="BMRB01000005">
    <property type="protein sequence ID" value="GGS49579.1"/>
    <property type="molecule type" value="Genomic_DNA"/>
</dbReference>
<keyword evidence="10" id="KW-1185">Reference proteome</keyword>